<dbReference type="EMBL" id="ADBV01022709">
    <property type="protein sequence ID" value="EJW70266.1"/>
    <property type="molecule type" value="Genomic_DNA"/>
</dbReference>
<reference evidence="3" key="1">
    <citation type="submission" date="2012-08" db="EMBL/GenBank/DDBJ databases">
        <title>The Genome Sequence of Wuchereria bancrofti.</title>
        <authorList>
            <person name="Nutman T.B."/>
            <person name="Fink D.L."/>
            <person name="Russ C."/>
            <person name="Young S."/>
            <person name="Zeng Q."/>
            <person name="Koehrsen M."/>
            <person name="Alvarado L."/>
            <person name="Berlin A."/>
            <person name="Chapman S.B."/>
            <person name="Chen Z."/>
            <person name="Freedman E."/>
            <person name="Gellesch M."/>
            <person name="Goldberg J."/>
            <person name="Griggs A."/>
            <person name="Gujja S."/>
            <person name="Heilman E.R."/>
            <person name="Heiman D."/>
            <person name="Hepburn T."/>
            <person name="Howarth C."/>
            <person name="Jen D."/>
            <person name="Larson L."/>
            <person name="Lewis B."/>
            <person name="Mehta T."/>
            <person name="Park D."/>
            <person name="Pearson M."/>
            <person name="Roberts A."/>
            <person name="Saif S."/>
            <person name="Shea T."/>
            <person name="Shenoy N."/>
            <person name="Sisk P."/>
            <person name="Stolte C."/>
            <person name="Sykes S."/>
            <person name="Walk T."/>
            <person name="White J."/>
            <person name="Yandava C."/>
            <person name="Haas B."/>
            <person name="Henn M.R."/>
            <person name="Nusbaum C."/>
            <person name="Birren B."/>
        </authorList>
    </citation>
    <scope>NUCLEOTIDE SEQUENCE [LARGE SCALE GENOMIC DNA]</scope>
    <source>
        <strain evidence="3">NA</strain>
    </source>
</reference>
<dbReference type="Pfam" id="PF22916">
    <property type="entry name" value="UTP25_NTPase-like"/>
    <property type="match status" value="1"/>
</dbReference>
<proteinExistence type="predicted"/>
<dbReference type="InterPro" id="IPR053940">
    <property type="entry name" value="UTP25_NTPase-like"/>
</dbReference>
<comment type="caution">
    <text evidence="2">The sequence shown here is derived from an EMBL/GenBank/DDBJ whole genome shotgun (WGS) entry which is preliminary data.</text>
</comment>
<accession>J9DLB8</accession>
<protein>
    <recommendedName>
        <fullName evidence="1">UTP25 NTP hydrolase-like domain-containing protein</fullName>
    </recommendedName>
</protein>
<gene>
    <name evidence="2" type="ORF">WUBG_18829</name>
</gene>
<feature type="non-terminal residue" evidence="2">
    <location>
        <position position="1"/>
    </location>
</feature>
<organism evidence="2 3">
    <name type="scientific">Wuchereria bancrofti</name>
    <dbReference type="NCBI Taxonomy" id="6293"/>
    <lineage>
        <taxon>Eukaryota</taxon>
        <taxon>Metazoa</taxon>
        <taxon>Ecdysozoa</taxon>
        <taxon>Nematoda</taxon>
        <taxon>Chromadorea</taxon>
        <taxon>Rhabditida</taxon>
        <taxon>Spirurina</taxon>
        <taxon>Spiruromorpha</taxon>
        <taxon>Filarioidea</taxon>
        <taxon>Onchocercidae</taxon>
        <taxon>Wuchereria</taxon>
    </lineage>
</organism>
<evidence type="ECO:0000313" key="2">
    <source>
        <dbReference type="EMBL" id="EJW70266.1"/>
    </source>
</evidence>
<evidence type="ECO:0000259" key="1">
    <source>
        <dbReference type="Pfam" id="PF22916"/>
    </source>
</evidence>
<sequence length="73" mass="8503">GTLTDDDIENARDQGLSRPKVLIICPMKKDVFPIVENFRMLIFGDSDKPFISNYRRFKTEYGDTGFKISEKRK</sequence>
<feature type="non-terminal residue" evidence="2">
    <location>
        <position position="73"/>
    </location>
</feature>
<dbReference type="Proteomes" id="UP000004810">
    <property type="component" value="Unassembled WGS sequence"/>
</dbReference>
<feature type="domain" description="UTP25 NTP hydrolase-like" evidence="1">
    <location>
        <begin position="7"/>
        <end position="64"/>
    </location>
</feature>
<evidence type="ECO:0000313" key="3">
    <source>
        <dbReference type="Proteomes" id="UP000004810"/>
    </source>
</evidence>
<name>J9DLB8_WUCBA</name>
<dbReference type="AlphaFoldDB" id="J9DLB8"/>